<sequence>MKHRLETRADAAKKMLGTRVRANRRRTEAAICRRSIEEGAVRMREELLRNLYDLFCEIMPRMRLDYFQTPPTISGMDL</sequence>
<dbReference type="Proteomes" id="UP000242715">
    <property type="component" value="Unassembled WGS sequence"/>
</dbReference>
<keyword evidence="2" id="KW-1185">Reference proteome</keyword>
<evidence type="ECO:0000313" key="1">
    <source>
        <dbReference type="EMBL" id="GAU36572.1"/>
    </source>
</evidence>
<name>A0A2Z6NIY4_TRISU</name>
<dbReference type="EMBL" id="DF973634">
    <property type="protein sequence ID" value="GAU36572.1"/>
    <property type="molecule type" value="Genomic_DNA"/>
</dbReference>
<proteinExistence type="predicted"/>
<accession>A0A2Z6NIY4</accession>
<organism evidence="1 2">
    <name type="scientific">Trifolium subterraneum</name>
    <name type="common">Subterranean clover</name>
    <dbReference type="NCBI Taxonomy" id="3900"/>
    <lineage>
        <taxon>Eukaryota</taxon>
        <taxon>Viridiplantae</taxon>
        <taxon>Streptophyta</taxon>
        <taxon>Embryophyta</taxon>
        <taxon>Tracheophyta</taxon>
        <taxon>Spermatophyta</taxon>
        <taxon>Magnoliopsida</taxon>
        <taxon>eudicotyledons</taxon>
        <taxon>Gunneridae</taxon>
        <taxon>Pentapetalae</taxon>
        <taxon>rosids</taxon>
        <taxon>fabids</taxon>
        <taxon>Fabales</taxon>
        <taxon>Fabaceae</taxon>
        <taxon>Papilionoideae</taxon>
        <taxon>50 kb inversion clade</taxon>
        <taxon>NPAAA clade</taxon>
        <taxon>Hologalegina</taxon>
        <taxon>IRL clade</taxon>
        <taxon>Trifolieae</taxon>
        <taxon>Trifolium</taxon>
    </lineage>
</organism>
<gene>
    <name evidence="1" type="ORF">TSUD_362420</name>
</gene>
<dbReference type="AlphaFoldDB" id="A0A2Z6NIY4"/>
<evidence type="ECO:0000313" key="2">
    <source>
        <dbReference type="Proteomes" id="UP000242715"/>
    </source>
</evidence>
<protein>
    <submittedName>
        <fullName evidence="1">Uncharacterized protein</fullName>
    </submittedName>
</protein>
<reference evidence="2" key="1">
    <citation type="journal article" date="2017" name="Front. Plant Sci.">
        <title>Climate Clever Clovers: New Paradigm to Reduce the Environmental Footprint of Ruminants by Breeding Low Methanogenic Forages Utilizing Haplotype Variation.</title>
        <authorList>
            <person name="Kaur P."/>
            <person name="Appels R."/>
            <person name="Bayer P.E."/>
            <person name="Keeble-Gagnere G."/>
            <person name="Wang J."/>
            <person name="Hirakawa H."/>
            <person name="Shirasawa K."/>
            <person name="Vercoe P."/>
            <person name="Stefanova K."/>
            <person name="Durmic Z."/>
            <person name="Nichols P."/>
            <person name="Revell C."/>
            <person name="Isobe S.N."/>
            <person name="Edwards D."/>
            <person name="Erskine W."/>
        </authorList>
    </citation>
    <scope>NUCLEOTIDE SEQUENCE [LARGE SCALE GENOMIC DNA]</scope>
    <source>
        <strain evidence="2">cv. Daliak</strain>
    </source>
</reference>